<sequence length="72" mass="8099">MQADWQGLLNATTVKLRKLDKILDEEELVFLADLGVPNGPAVQTIIPNNAAFDCDDIECTSGSHRQHFQLWF</sequence>
<proteinExistence type="predicted"/>
<name>A0A699VAC8_TANCI</name>
<evidence type="ECO:0000313" key="1">
    <source>
        <dbReference type="EMBL" id="GFD30681.1"/>
    </source>
</evidence>
<protein>
    <submittedName>
        <fullName evidence="1">Uncharacterized protein</fullName>
    </submittedName>
</protein>
<reference evidence="1" key="1">
    <citation type="journal article" date="2019" name="Sci. Rep.">
        <title>Draft genome of Tanacetum cinerariifolium, the natural source of mosquito coil.</title>
        <authorList>
            <person name="Yamashiro T."/>
            <person name="Shiraishi A."/>
            <person name="Satake H."/>
            <person name="Nakayama K."/>
        </authorList>
    </citation>
    <scope>NUCLEOTIDE SEQUENCE</scope>
</reference>
<gene>
    <name evidence="1" type="ORF">Tci_902650</name>
</gene>
<comment type="caution">
    <text evidence="1">The sequence shown here is derived from an EMBL/GenBank/DDBJ whole genome shotgun (WGS) entry which is preliminary data.</text>
</comment>
<organism evidence="1">
    <name type="scientific">Tanacetum cinerariifolium</name>
    <name type="common">Dalmatian daisy</name>
    <name type="synonym">Chrysanthemum cinerariifolium</name>
    <dbReference type="NCBI Taxonomy" id="118510"/>
    <lineage>
        <taxon>Eukaryota</taxon>
        <taxon>Viridiplantae</taxon>
        <taxon>Streptophyta</taxon>
        <taxon>Embryophyta</taxon>
        <taxon>Tracheophyta</taxon>
        <taxon>Spermatophyta</taxon>
        <taxon>Magnoliopsida</taxon>
        <taxon>eudicotyledons</taxon>
        <taxon>Gunneridae</taxon>
        <taxon>Pentapetalae</taxon>
        <taxon>asterids</taxon>
        <taxon>campanulids</taxon>
        <taxon>Asterales</taxon>
        <taxon>Asteraceae</taxon>
        <taxon>Asteroideae</taxon>
        <taxon>Anthemideae</taxon>
        <taxon>Anthemidinae</taxon>
        <taxon>Tanacetum</taxon>
    </lineage>
</organism>
<accession>A0A699VAC8</accession>
<dbReference type="AlphaFoldDB" id="A0A699VAC8"/>
<dbReference type="EMBL" id="BKCJ011406399">
    <property type="protein sequence ID" value="GFD30681.1"/>
    <property type="molecule type" value="Genomic_DNA"/>
</dbReference>